<evidence type="ECO:0000256" key="1">
    <source>
        <dbReference type="SAM" id="SignalP"/>
    </source>
</evidence>
<dbReference type="RefSeq" id="WP_164006463.1">
    <property type="nucleotide sequence ID" value="NZ_WUFT01000001.1"/>
</dbReference>
<organism evidence="2 3">
    <name type="scientific">Rhizobium phaseoli</name>
    <dbReference type="NCBI Taxonomy" id="396"/>
    <lineage>
        <taxon>Bacteria</taxon>
        <taxon>Pseudomonadati</taxon>
        <taxon>Pseudomonadota</taxon>
        <taxon>Alphaproteobacteria</taxon>
        <taxon>Hyphomicrobiales</taxon>
        <taxon>Rhizobiaceae</taxon>
        <taxon>Rhizobium/Agrobacterium group</taxon>
        <taxon>Rhizobium</taxon>
    </lineage>
</organism>
<sequence>MSLNRKLTQAAFLCGALVMPALAYGAEIFAEDAFLARISTEVIPRMQREYMQTAIRHQTESAMDVAAFRAHMILEQTLEQLYLEGLYDGVSARLTAELFERWELSPSVPYHLEATDIPECADGSVLLPICR</sequence>
<comment type="caution">
    <text evidence="2">The sequence shown here is derived from an EMBL/GenBank/DDBJ whole genome shotgun (WGS) entry which is preliminary data.</text>
</comment>
<gene>
    <name evidence="2" type="ORF">GR197_02600</name>
</gene>
<evidence type="ECO:0000313" key="2">
    <source>
        <dbReference type="EMBL" id="NEJ69434.1"/>
    </source>
</evidence>
<feature type="signal peptide" evidence="1">
    <location>
        <begin position="1"/>
        <end position="25"/>
    </location>
</feature>
<dbReference type="EMBL" id="WUFT01000001">
    <property type="protein sequence ID" value="NEJ69434.1"/>
    <property type="molecule type" value="Genomic_DNA"/>
</dbReference>
<protein>
    <submittedName>
        <fullName evidence="2">Uncharacterized protein</fullName>
    </submittedName>
</protein>
<feature type="chain" id="PRO_5029442275" evidence="1">
    <location>
        <begin position="26"/>
        <end position="131"/>
    </location>
</feature>
<dbReference type="Proteomes" id="UP000471753">
    <property type="component" value="Unassembled WGS sequence"/>
</dbReference>
<evidence type="ECO:0000313" key="3">
    <source>
        <dbReference type="Proteomes" id="UP000471753"/>
    </source>
</evidence>
<proteinExistence type="predicted"/>
<dbReference type="AlphaFoldDB" id="A0A7K3U7J6"/>
<name>A0A7K3U7J6_9HYPH</name>
<accession>A0A7K3U7J6</accession>
<keyword evidence="1" id="KW-0732">Signal</keyword>
<reference evidence="2 3" key="1">
    <citation type="submission" date="2019-12" db="EMBL/GenBank/DDBJ databases">
        <title>Rhizobium genotypes associated with high levels of biological nitrogen fixation by grain legumes in a temperate-maritime cropping system.</title>
        <authorList>
            <person name="Maluk M."/>
            <person name="Francesc Ferrando Molina F."/>
            <person name="Lopez Del Egido L."/>
            <person name="Lafos M."/>
            <person name="Langarica-Fuentes A."/>
            <person name="Gebre Yohannes G."/>
            <person name="Young M.W."/>
            <person name="Martin P."/>
            <person name="Gantlett R."/>
            <person name="Kenicer G."/>
            <person name="Hawes C."/>
            <person name="Begg G.S."/>
            <person name="Quilliam R.S."/>
            <person name="Squire G.R."/>
            <person name="Poole P.S."/>
            <person name="Young P.W."/>
            <person name="Iannetta P.M."/>
            <person name="James E.K."/>
        </authorList>
    </citation>
    <scope>NUCLEOTIDE SEQUENCE [LARGE SCALE GENOMIC DNA]</scope>
    <source>
        <strain evidence="2 3">JHI366</strain>
    </source>
</reference>